<keyword evidence="2" id="KW-1185">Reference proteome</keyword>
<feature type="region of interest" description="Disordered" evidence="1">
    <location>
        <begin position="86"/>
        <end position="123"/>
    </location>
</feature>
<name>A0A914QBY8_9BILA</name>
<protein>
    <submittedName>
        <fullName evidence="3">Uncharacterized protein</fullName>
    </submittedName>
</protein>
<reference evidence="3" key="1">
    <citation type="submission" date="2022-11" db="UniProtKB">
        <authorList>
            <consortium name="WormBaseParasite"/>
        </authorList>
    </citation>
    <scope>IDENTIFICATION</scope>
</reference>
<evidence type="ECO:0000313" key="3">
    <source>
        <dbReference type="WBParaSite" id="PDA_v2.g24693.t1"/>
    </source>
</evidence>
<evidence type="ECO:0000313" key="2">
    <source>
        <dbReference type="Proteomes" id="UP000887578"/>
    </source>
</evidence>
<accession>A0A914QBY8</accession>
<dbReference type="Proteomes" id="UP000887578">
    <property type="component" value="Unplaced"/>
</dbReference>
<dbReference type="AlphaFoldDB" id="A0A914QBY8"/>
<sequence>MIVVSDGASDDNFDKQATHLHEKMLVKIAAVVTKSFNKDRLLPITRFDGSVFLLDQQQALSIWLWRQQRMWTENFAEYVEREKTLTNLMESSRHPQQQQQQPESPKKSKKKKQQPKPETKRTN</sequence>
<evidence type="ECO:0000256" key="1">
    <source>
        <dbReference type="SAM" id="MobiDB-lite"/>
    </source>
</evidence>
<dbReference type="WBParaSite" id="PDA_v2.g24693.t1">
    <property type="protein sequence ID" value="PDA_v2.g24693.t1"/>
    <property type="gene ID" value="PDA_v2.g24693"/>
</dbReference>
<proteinExistence type="predicted"/>
<organism evidence="2 3">
    <name type="scientific">Panagrolaimus davidi</name>
    <dbReference type="NCBI Taxonomy" id="227884"/>
    <lineage>
        <taxon>Eukaryota</taxon>
        <taxon>Metazoa</taxon>
        <taxon>Ecdysozoa</taxon>
        <taxon>Nematoda</taxon>
        <taxon>Chromadorea</taxon>
        <taxon>Rhabditida</taxon>
        <taxon>Tylenchina</taxon>
        <taxon>Panagrolaimomorpha</taxon>
        <taxon>Panagrolaimoidea</taxon>
        <taxon>Panagrolaimidae</taxon>
        <taxon>Panagrolaimus</taxon>
    </lineage>
</organism>